<dbReference type="EMBL" id="FQYT01000002">
    <property type="protein sequence ID" value="SHI30418.1"/>
    <property type="molecule type" value="Genomic_DNA"/>
</dbReference>
<proteinExistence type="predicted"/>
<dbReference type="RefSeq" id="WP_073992342.1">
    <property type="nucleotide sequence ID" value="NZ_FQYT01000002.1"/>
</dbReference>
<keyword evidence="2" id="KW-1185">Reference proteome</keyword>
<sequence length="397" mass="46074">MNIRILKNVQDFESVTLQKDMVVEKKFPSVKFSSIKSVKYFIYDTKKRYRKEEILPKIKKIDFIDCIDAVWDSGCVYFTACSSAGYQHKTFVEVYRYNILDRSYDIIYSFVDSLSEFDHNKKMKIFILNSSHMIIQTAYPVQTESRSEDYLKFDLTLFGIKDKTSMRIVDENLVHNGIDDIIPISASRSAMKTGFSLLESNRHTLLTKEEASVEGISIINIQQLISDLLLRTTNVAFDPIGQAYFSKTFAYMDVQGNFLIYSAINFDEQNEEIFFYNFASKEMKTCINNNILEYGDIARPCVMDDTPLLWVKNQKGTELVNLNKEKVHFSFSNEIVVEDIINNFVITSGMAKRKFFRSYSPYFTVYKYPQMNLLLQENAFYLGCVSPDGESLDIFVK</sequence>
<evidence type="ECO:0000313" key="1">
    <source>
        <dbReference type="EMBL" id="SHI30418.1"/>
    </source>
</evidence>
<accession>A0A1M6A1W2</accession>
<gene>
    <name evidence="1" type="ORF">SAMN02745691_00031</name>
</gene>
<dbReference type="Proteomes" id="UP000184342">
    <property type="component" value="Unassembled WGS sequence"/>
</dbReference>
<dbReference type="STRING" id="1122934.SAMN02745691_00031"/>
<reference evidence="1 2" key="1">
    <citation type="submission" date="2016-11" db="EMBL/GenBank/DDBJ databases">
        <authorList>
            <person name="Jaros S."/>
            <person name="Januszkiewicz K."/>
            <person name="Wedrychowicz H."/>
        </authorList>
    </citation>
    <scope>NUCLEOTIDE SEQUENCE [LARGE SCALE GENOMIC DNA]</scope>
    <source>
        <strain evidence="1 2">DSM 15970</strain>
    </source>
</reference>
<dbReference type="AlphaFoldDB" id="A0A1M6A1W2"/>
<protein>
    <submittedName>
        <fullName evidence="1">Uncharacterized protein</fullName>
    </submittedName>
</protein>
<dbReference type="OrthoDB" id="1770432at2"/>
<evidence type="ECO:0000313" key="2">
    <source>
        <dbReference type="Proteomes" id="UP000184342"/>
    </source>
</evidence>
<organism evidence="1 2">
    <name type="scientific">Parasporobacterium paucivorans DSM 15970</name>
    <dbReference type="NCBI Taxonomy" id="1122934"/>
    <lineage>
        <taxon>Bacteria</taxon>
        <taxon>Bacillati</taxon>
        <taxon>Bacillota</taxon>
        <taxon>Clostridia</taxon>
        <taxon>Lachnospirales</taxon>
        <taxon>Lachnospiraceae</taxon>
        <taxon>Parasporobacterium</taxon>
    </lineage>
</organism>
<name>A0A1M6A1W2_9FIRM</name>